<keyword evidence="4" id="KW-1185">Reference proteome</keyword>
<dbReference type="AlphaFoldDB" id="A0AAN0RL96"/>
<dbReference type="Proteomes" id="UP000028680">
    <property type="component" value="Chromosome"/>
</dbReference>
<dbReference type="Gene3D" id="3.40.30.10">
    <property type="entry name" value="Glutaredoxin"/>
    <property type="match status" value="1"/>
</dbReference>
<evidence type="ECO:0008006" key="5">
    <source>
        <dbReference type="Google" id="ProtNLM"/>
    </source>
</evidence>
<proteinExistence type="inferred from homology"/>
<comment type="similarity">
    <text evidence="1 2">Belongs to the ArsC family.</text>
</comment>
<evidence type="ECO:0000256" key="1">
    <source>
        <dbReference type="ARBA" id="ARBA00007198"/>
    </source>
</evidence>
<dbReference type="KEGG" id="ptp:RCA23_c27950"/>
<evidence type="ECO:0000313" key="4">
    <source>
        <dbReference type="Proteomes" id="UP000028680"/>
    </source>
</evidence>
<sequence length="127" mass="14135">MPCLYNYAIKNKIKENFMQLYGLKTCDSCRKARKALQNQQVEYIDVREGQVPDAVLEAALAQFGDALLNRASTTWRGLDEVARASDPLALLKAHPTLMKRPLIVHDGQMTLGWKPDVAAYYAALPGA</sequence>
<evidence type="ECO:0000313" key="3">
    <source>
        <dbReference type="EMBL" id="AII88303.1"/>
    </source>
</evidence>
<dbReference type="Pfam" id="PF03960">
    <property type="entry name" value="ArsC"/>
    <property type="match status" value="1"/>
</dbReference>
<dbReference type="InterPro" id="IPR006660">
    <property type="entry name" value="Arsenate_reductase-like"/>
</dbReference>
<dbReference type="SUPFAM" id="SSF52833">
    <property type="entry name" value="Thioredoxin-like"/>
    <property type="match status" value="1"/>
</dbReference>
<protein>
    <recommendedName>
        <fullName evidence="5">Arsenate reductase</fullName>
    </recommendedName>
</protein>
<dbReference type="EMBL" id="CP003984">
    <property type="protein sequence ID" value="AII88303.1"/>
    <property type="molecule type" value="Genomic_DNA"/>
</dbReference>
<accession>A0AAN0RL96</accession>
<dbReference type="PANTHER" id="PTHR30041:SF8">
    <property type="entry name" value="PROTEIN YFFB"/>
    <property type="match status" value="1"/>
</dbReference>
<gene>
    <name evidence="3" type="ORF">RCA23_c27950</name>
</gene>
<dbReference type="InterPro" id="IPR036249">
    <property type="entry name" value="Thioredoxin-like_sf"/>
</dbReference>
<reference evidence="3 4" key="1">
    <citation type="journal article" date="2014" name="ISME J.">
        <title>Adaptation of an abundant Roseobacter RCA organism to pelagic systems revealed by genomic and transcriptomic analyses.</title>
        <authorList>
            <person name="Voget S."/>
            <person name="Wemheuer B."/>
            <person name="Brinkhoff T."/>
            <person name="Vollmers J."/>
            <person name="Dietrich S."/>
            <person name="Giebel H.A."/>
            <person name="Beardsley C."/>
            <person name="Sardemann C."/>
            <person name="Bakenhus I."/>
            <person name="Billerbeck S."/>
            <person name="Daniel R."/>
            <person name="Simon M."/>
        </authorList>
    </citation>
    <scope>NUCLEOTIDE SEQUENCE [LARGE SCALE GENOMIC DNA]</scope>
    <source>
        <strain evidence="3 4">RCA23</strain>
    </source>
</reference>
<organism evidence="3 4">
    <name type="scientific">Planktomarina temperata RCA23</name>
    <dbReference type="NCBI Taxonomy" id="666509"/>
    <lineage>
        <taxon>Bacteria</taxon>
        <taxon>Pseudomonadati</taxon>
        <taxon>Pseudomonadota</taxon>
        <taxon>Alphaproteobacteria</taxon>
        <taxon>Rhodobacterales</taxon>
        <taxon>Paracoccaceae</taxon>
        <taxon>Planktomarina</taxon>
    </lineage>
</organism>
<dbReference type="PANTHER" id="PTHR30041">
    <property type="entry name" value="ARSENATE REDUCTASE"/>
    <property type="match status" value="1"/>
</dbReference>
<dbReference type="PROSITE" id="PS51353">
    <property type="entry name" value="ARSC"/>
    <property type="match status" value="1"/>
</dbReference>
<evidence type="ECO:0000256" key="2">
    <source>
        <dbReference type="PROSITE-ProRule" id="PRU01282"/>
    </source>
</evidence>
<name>A0AAN0RL96_9RHOB</name>